<sequence>SPCGGLVLATVPASVVALPPLTISSGLVDLQGPPQQMMSLSDSVGRLARARAPEQPVNFAGQHQFSSSPDTPARGQGEHRRAPQDNLVKSGSSWGPATVAGGAMATETVAAPPPAARLFGQMAKSASSVLVMLSVSNNVLSTRLNEQAAISATPAAAGTLALGGSGSSTTVSSVEQSVLVW</sequence>
<protein>
    <submittedName>
        <fullName evidence="3">Uncharacterized protein</fullName>
    </submittedName>
</protein>
<dbReference type="GeneID" id="14926430"/>
<organism evidence="3 4">
    <name type="scientific">Acanthamoeba castellanii (strain ATCC 30010 / Neff)</name>
    <dbReference type="NCBI Taxonomy" id="1257118"/>
    <lineage>
        <taxon>Eukaryota</taxon>
        <taxon>Amoebozoa</taxon>
        <taxon>Discosea</taxon>
        <taxon>Longamoebia</taxon>
        <taxon>Centramoebida</taxon>
        <taxon>Acanthamoebidae</taxon>
        <taxon>Acanthamoeba</taxon>
    </lineage>
</organism>
<dbReference type="EMBL" id="KB007805">
    <property type="protein sequence ID" value="ELR25379.1"/>
    <property type="molecule type" value="Genomic_DNA"/>
</dbReference>
<proteinExistence type="predicted"/>
<dbReference type="KEGG" id="acan:ACA1_292180"/>
<evidence type="ECO:0000256" key="1">
    <source>
        <dbReference type="SAM" id="MobiDB-lite"/>
    </source>
</evidence>
<feature type="region of interest" description="Disordered" evidence="1">
    <location>
        <begin position="58"/>
        <end position="94"/>
    </location>
</feature>
<evidence type="ECO:0000313" key="3">
    <source>
        <dbReference type="EMBL" id="ELR25379.1"/>
    </source>
</evidence>
<dbReference type="Proteomes" id="UP000011083">
    <property type="component" value="Unassembled WGS sequence"/>
</dbReference>
<reference evidence="3 4" key="1">
    <citation type="journal article" date="2013" name="Genome Biol.">
        <title>Genome of Acanthamoeba castellanii highlights extensive lateral gene transfer and early evolution of tyrosine kinase signaling.</title>
        <authorList>
            <person name="Clarke M."/>
            <person name="Lohan A.J."/>
            <person name="Liu B."/>
            <person name="Lagkouvardos I."/>
            <person name="Roy S."/>
            <person name="Zafar N."/>
            <person name="Bertelli C."/>
            <person name="Schilde C."/>
            <person name="Kianianmomeni A."/>
            <person name="Burglin T.R."/>
            <person name="Frech C."/>
            <person name="Turcotte B."/>
            <person name="Kopec K.O."/>
            <person name="Synnott J.M."/>
            <person name="Choo C."/>
            <person name="Paponov I."/>
            <person name="Finkler A."/>
            <person name="Soon Heng Tan C."/>
            <person name="Hutchins A.P."/>
            <person name="Weinmeier T."/>
            <person name="Rattei T."/>
            <person name="Chu J.S."/>
            <person name="Gimenez G."/>
            <person name="Irimia M."/>
            <person name="Rigden D.J."/>
            <person name="Fitzpatrick D.A."/>
            <person name="Lorenzo-Morales J."/>
            <person name="Bateman A."/>
            <person name="Chiu C.H."/>
            <person name="Tang P."/>
            <person name="Hegemann P."/>
            <person name="Fromm H."/>
            <person name="Raoult D."/>
            <person name="Greub G."/>
            <person name="Miranda-Saavedra D."/>
            <person name="Chen N."/>
            <person name="Nash P."/>
            <person name="Ginger M.L."/>
            <person name="Horn M."/>
            <person name="Schaap P."/>
            <person name="Caler L."/>
            <person name="Loftus B."/>
        </authorList>
    </citation>
    <scope>NUCLEOTIDE SEQUENCE [LARGE SCALE GENOMIC DNA]</scope>
    <source>
        <strain evidence="3 4">Neff</strain>
    </source>
</reference>
<keyword evidence="4" id="KW-1185">Reference proteome</keyword>
<accession>L8HIF6</accession>
<gene>
    <name evidence="3" type="ORF">ACA1_292180</name>
</gene>
<feature type="compositionally biased region" description="Polar residues" evidence="1">
    <location>
        <begin position="61"/>
        <end position="70"/>
    </location>
</feature>
<dbReference type="RefSeq" id="XP_004368134.1">
    <property type="nucleotide sequence ID" value="XM_004368077.1"/>
</dbReference>
<feature type="chain" id="PRO_5003990779" evidence="2">
    <location>
        <begin position="18"/>
        <end position="181"/>
    </location>
</feature>
<feature type="non-terminal residue" evidence="3">
    <location>
        <position position="181"/>
    </location>
</feature>
<feature type="signal peptide" evidence="2">
    <location>
        <begin position="1"/>
        <end position="17"/>
    </location>
</feature>
<dbReference type="VEuPathDB" id="AmoebaDB:ACA1_292180"/>
<dbReference type="AlphaFoldDB" id="L8HIF6"/>
<keyword evidence="2" id="KW-0732">Signal</keyword>
<evidence type="ECO:0000256" key="2">
    <source>
        <dbReference type="SAM" id="SignalP"/>
    </source>
</evidence>
<evidence type="ECO:0000313" key="4">
    <source>
        <dbReference type="Proteomes" id="UP000011083"/>
    </source>
</evidence>
<name>L8HIF6_ACACF</name>